<proteinExistence type="predicted"/>
<organism evidence="1 2">
    <name type="scientific">Tritonibacter multivorans</name>
    <dbReference type="NCBI Taxonomy" id="928856"/>
    <lineage>
        <taxon>Bacteria</taxon>
        <taxon>Pseudomonadati</taxon>
        <taxon>Pseudomonadota</taxon>
        <taxon>Alphaproteobacteria</taxon>
        <taxon>Rhodobacterales</taxon>
        <taxon>Paracoccaceae</taxon>
        <taxon>Tritonibacter</taxon>
    </lineage>
</organism>
<evidence type="ECO:0000313" key="2">
    <source>
        <dbReference type="Proteomes" id="UP000052022"/>
    </source>
</evidence>
<name>A0A0N7LZU1_9RHOB</name>
<accession>A0A0N7LZU1</accession>
<reference evidence="1 2" key="1">
    <citation type="submission" date="2015-09" db="EMBL/GenBank/DDBJ databases">
        <authorList>
            <consortium name="Swine Surveillance"/>
        </authorList>
    </citation>
    <scope>NUCLEOTIDE SEQUENCE [LARGE SCALE GENOMIC DNA]</scope>
    <source>
        <strain evidence="1 2">CECT 7557</strain>
    </source>
</reference>
<keyword evidence="2" id="KW-1185">Reference proteome</keyword>
<dbReference type="Proteomes" id="UP000052022">
    <property type="component" value="Unassembled WGS sequence"/>
</dbReference>
<dbReference type="AlphaFoldDB" id="A0A0N7LZU1"/>
<dbReference type="EMBL" id="CYSD01000032">
    <property type="protein sequence ID" value="CUH78609.1"/>
    <property type="molecule type" value="Genomic_DNA"/>
</dbReference>
<evidence type="ECO:0000313" key="1">
    <source>
        <dbReference type="EMBL" id="CUH78609.1"/>
    </source>
</evidence>
<sequence>MPFRQKTCRSPVQMGDLLDAILCQRVVIGCGQRPGIFDVQLFLTRLCLAFGALHRNAHGAQMVADRAHYALFFGGLEDVVVFIVVRDRLEVEPSPRNLVMGALKQEKLQLRRHHR</sequence>
<gene>
    <name evidence="1" type="ORF">TRM7557_01959</name>
</gene>
<protein>
    <submittedName>
        <fullName evidence="1">Uncharacterized protein</fullName>
    </submittedName>
</protein>